<proteinExistence type="predicted"/>
<dbReference type="AlphaFoldDB" id="A0A974S4W9"/>
<reference evidence="2" key="1">
    <citation type="submission" date="2020-09" db="EMBL/GenBank/DDBJ databases">
        <title>Sphingomonas sp., a new species isolated from pork steak.</title>
        <authorList>
            <person name="Heidler von Heilborn D."/>
        </authorList>
    </citation>
    <scope>NUCLEOTIDE SEQUENCE [LARGE SCALE GENOMIC DNA]</scope>
</reference>
<evidence type="ECO:0000313" key="2">
    <source>
        <dbReference type="Proteomes" id="UP000595894"/>
    </source>
</evidence>
<organism evidence="1 2">
    <name type="scientific">Sphingomonas aliaeris</name>
    <dbReference type="NCBI Taxonomy" id="2759526"/>
    <lineage>
        <taxon>Bacteria</taxon>
        <taxon>Pseudomonadati</taxon>
        <taxon>Pseudomonadota</taxon>
        <taxon>Alphaproteobacteria</taxon>
        <taxon>Sphingomonadales</taxon>
        <taxon>Sphingomonadaceae</taxon>
        <taxon>Sphingomonas</taxon>
    </lineage>
</organism>
<dbReference type="KEGG" id="sari:H5J25_04865"/>
<accession>A0A974S4W9</accession>
<evidence type="ECO:0000313" key="1">
    <source>
        <dbReference type="EMBL" id="QQV78073.1"/>
    </source>
</evidence>
<gene>
    <name evidence="1" type="ORF">H5J25_04865</name>
</gene>
<keyword evidence="2" id="KW-1185">Reference proteome</keyword>
<name>A0A974S4W9_9SPHN</name>
<protein>
    <submittedName>
        <fullName evidence="1">Uncharacterized protein</fullName>
    </submittedName>
</protein>
<dbReference type="EMBL" id="CP061035">
    <property type="protein sequence ID" value="QQV78073.1"/>
    <property type="molecule type" value="Genomic_DNA"/>
</dbReference>
<sequence length="129" mass="12539">MSIVFTLPVAPSAVPVTVVVVNGCVDETPATLAVPVSAVSTLTTETAAVPLSAAIPVGSEVVETTLSVTGVVAGTTGFDAVSDTAATGAAAVGATTAVPTLVIVPTNLAVFVFANTSLSVGSPEKMLKI</sequence>
<dbReference type="Proteomes" id="UP000595894">
    <property type="component" value="Chromosome"/>
</dbReference>
<dbReference type="RefSeq" id="WP_202095002.1">
    <property type="nucleotide sequence ID" value="NZ_CP061035.1"/>
</dbReference>